<reference evidence="3" key="1">
    <citation type="submission" date="2025-08" db="UniProtKB">
        <authorList>
            <consortium name="RefSeq"/>
        </authorList>
    </citation>
    <scope>IDENTIFICATION</scope>
    <source>
        <tissue evidence="3">Leaf</tissue>
    </source>
</reference>
<dbReference type="PANTHER" id="PTHR16128:SF8">
    <property type="entry name" value="EXPRESSED PROTEIN"/>
    <property type="match status" value="1"/>
</dbReference>
<dbReference type="SUPFAM" id="SSF51905">
    <property type="entry name" value="FAD/NAD(P)-binding domain"/>
    <property type="match status" value="1"/>
</dbReference>
<sequence>MALSTLPIFSSPFLFPLKTPKPFKPQKPLTITCSSQEPKRPSKAPQRPTPRNRKRRPYGTSRRSILKKTFTQEQVKFTASVSDDPHVGIIGGGMAGLVCALSLEKRGVRSTVFDTGMHGLGGRIGTRVIDPQQLIFDHAAQFFTVSDSRFAELVDYWLKRGLVQQWQGLVGAIKLGGHFVPLPPSPPRFIGIKGMRPLADSLLSEWL</sequence>
<dbReference type="GeneID" id="110415583"/>
<evidence type="ECO:0000313" key="2">
    <source>
        <dbReference type="Proteomes" id="UP000504621"/>
    </source>
</evidence>
<name>A0A6J1A7K7_9ROSI</name>
<feature type="compositionally biased region" description="Low complexity" evidence="1">
    <location>
        <begin position="16"/>
        <end position="30"/>
    </location>
</feature>
<dbReference type="PANTHER" id="PTHR16128">
    <property type="entry name" value="FAD/NAD(P)-BINDING OXIDOREDUCTASE FAMILY PROTEIN"/>
    <property type="match status" value="1"/>
</dbReference>
<protein>
    <submittedName>
        <fullName evidence="3">Uncharacterized protein LOC110415583 isoform X2</fullName>
    </submittedName>
</protein>
<accession>A0A6J1A7K7</accession>
<dbReference type="InterPro" id="IPR036188">
    <property type="entry name" value="FAD/NAD-bd_sf"/>
</dbReference>
<dbReference type="Gene3D" id="3.50.50.60">
    <property type="entry name" value="FAD/NAD(P)-binding domain"/>
    <property type="match status" value="1"/>
</dbReference>
<dbReference type="Pfam" id="PF13450">
    <property type="entry name" value="NAD_binding_8"/>
    <property type="match status" value="1"/>
</dbReference>
<dbReference type="RefSeq" id="XP_021282958.1">
    <property type="nucleotide sequence ID" value="XM_021427283.1"/>
</dbReference>
<feature type="region of interest" description="Disordered" evidence="1">
    <location>
        <begin position="16"/>
        <end position="63"/>
    </location>
</feature>
<proteinExistence type="predicted"/>
<evidence type="ECO:0000256" key="1">
    <source>
        <dbReference type="SAM" id="MobiDB-lite"/>
    </source>
</evidence>
<dbReference type="Gene3D" id="3.90.660.10">
    <property type="match status" value="1"/>
</dbReference>
<organism evidence="2 3">
    <name type="scientific">Herrania umbratica</name>
    <dbReference type="NCBI Taxonomy" id="108875"/>
    <lineage>
        <taxon>Eukaryota</taxon>
        <taxon>Viridiplantae</taxon>
        <taxon>Streptophyta</taxon>
        <taxon>Embryophyta</taxon>
        <taxon>Tracheophyta</taxon>
        <taxon>Spermatophyta</taxon>
        <taxon>Magnoliopsida</taxon>
        <taxon>eudicotyledons</taxon>
        <taxon>Gunneridae</taxon>
        <taxon>Pentapetalae</taxon>
        <taxon>rosids</taxon>
        <taxon>malvids</taxon>
        <taxon>Malvales</taxon>
        <taxon>Malvaceae</taxon>
        <taxon>Byttnerioideae</taxon>
        <taxon>Herrania</taxon>
    </lineage>
</organism>
<gene>
    <name evidence="3" type="primary">LOC110415583</name>
</gene>
<dbReference type="Proteomes" id="UP000504621">
    <property type="component" value="Unplaced"/>
</dbReference>
<dbReference type="AlphaFoldDB" id="A0A6J1A7K7"/>
<keyword evidence="2" id="KW-1185">Reference proteome</keyword>
<evidence type="ECO:0000313" key="3">
    <source>
        <dbReference type="RefSeq" id="XP_021282958.1"/>
    </source>
</evidence>